<accession>A0A6M0RMB6</accession>
<name>A0A6M0RMB6_9CYAN</name>
<dbReference type="Proteomes" id="UP000481033">
    <property type="component" value="Unassembled WGS sequence"/>
</dbReference>
<dbReference type="EMBL" id="QXHD01000004">
    <property type="protein sequence ID" value="NEZ56952.1"/>
    <property type="molecule type" value="Genomic_DNA"/>
</dbReference>
<evidence type="ECO:0000313" key="1">
    <source>
        <dbReference type="EMBL" id="NEZ56952.1"/>
    </source>
</evidence>
<comment type="caution">
    <text evidence="1">The sequence shown here is derived from an EMBL/GenBank/DDBJ whole genome shotgun (WGS) entry which is preliminary data.</text>
</comment>
<organism evidence="1 2">
    <name type="scientific">Adonisia turfae CCMR0081</name>
    <dbReference type="NCBI Taxonomy" id="2292702"/>
    <lineage>
        <taxon>Bacteria</taxon>
        <taxon>Bacillati</taxon>
        <taxon>Cyanobacteriota</taxon>
        <taxon>Adonisia</taxon>
        <taxon>Adonisia turfae</taxon>
    </lineage>
</organism>
<dbReference type="AlphaFoldDB" id="A0A6M0RMB6"/>
<proteinExistence type="predicted"/>
<gene>
    <name evidence="1" type="ORF">DXZ20_14940</name>
</gene>
<evidence type="ECO:0000313" key="2">
    <source>
        <dbReference type="Proteomes" id="UP000481033"/>
    </source>
</evidence>
<dbReference type="RefSeq" id="WP_163661781.1">
    <property type="nucleotide sequence ID" value="NZ_QXHD01000004.1"/>
</dbReference>
<reference evidence="1 2" key="1">
    <citation type="journal article" date="2020" name="Microb. Ecol.">
        <title>Ecogenomics of the Marine Benthic Filamentous Cyanobacterium Adonisia.</title>
        <authorList>
            <person name="Walter J.M."/>
            <person name="Coutinho F.H."/>
            <person name="Leomil L."/>
            <person name="Hargreaves P.I."/>
            <person name="Campeao M.E."/>
            <person name="Vieira V.V."/>
            <person name="Silva B.S."/>
            <person name="Fistarol G.O."/>
            <person name="Salomon P.S."/>
            <person name="Sawabe T."/>
            <person name="Mino S."/>
            <person name="Hosokawa M."/>
            <person name="Miyashita H."/>
            <person name="Maruyama F."/>
            <person name="van Verk M.C."/>
            <person name="Dutilh B.E."/>
            <person name="Thompson C.C."/>
            <person name="Thompson F.L."/>
        </authorList>
    </citation>
    <scope>NUCLEOTIDE SEQUENCE [LARGE SCALE GENOMIC DNA]</scope>
    <source>
        <strain evidence="1 2">CCMR0081</strain>
    </source>
</reference>
<sequence>MELYERIEQIVLTFRPVFSREASFEWFVLLLWGVLLTTQPSGVTSYVNGIGLSEGYYHP</sequence>
<protein>
    <submittedName>
        <fullName evidence="1">Uncharacterized protein</fullName>
    </submittedName>
</protein>
<keyword evidence="2" id="KW-1185">Reference proteome</keyword>